<dbReference type="PANTHER" id="PTHR33885:SF3">
    <property type="entry name" value="PHAGE SHOCK PROTEIN C"/>
    <property type="match status" value="1"/>
</dbReference>
<keyword evidence="4 6" id="KW-1133">Transmembrane helix</keyword>
<proteinExistence type="predicted"/>
<organism evidence="8">
    <name type="scientific">Candidatus Iainarchaeum sp</name>
    <dbReference type="NCBI Taxonomy" id="3101447"/>
    <lineage>
        <taxon>Archaea</taxon>
        <taxon>Candidatus Iainarchaeota</taxon>
        <taxon>Candidatus Iainarchaeia</taxon>
        <taxon>Candidatus Iainarchaeales</taxon>
        <taxon>Candidatus Iainarchaeaceae</taxon>
        <taxon>Candidatus Iainarchaeum</taxon>
    </lineage>
</organism>
<name>A0A7T9DK29_9ARCH</name>
<dbReference type="InterPro" id="IPR052027">
    <property type="entry name" value="PspC"/>
</dbReference>
<dbReference type="GO" id="GO:0005886">
    <property type="term" value="C:plasma membrane"/>
    <property type="evidence" value="ECO:0007669"/>
    <property type="project" value="UniProtKB-SubCell"/>
</dbReference>
<comment type="subcellular location">
    <subcellularLocation>
        <location evidence="1">Cell membrane</location>
        <topology evidence="1">Single-pass membrane protein</topology>
    </subcellularLocation>
</comment>
<feature type="domain" description="Phage shock protein PspC N-terminal" evidence="7">
    <location>
        <begin position="6"/>
        <end position="62"/>
    </location>
</feature>
<evidence type="ECO:0000313" key="8">
    <source>
        <dbReference type="EMBL" id="QQR92789.1"/>
    </source>
</evidence>
<dbReference type="InterPro" id="IPR007168">
    <property type="entry name" value="Phageshock_PspC_N"/>
</dbReference>
<dbReference type="Pfam" id="PF04024">
    <property type="entry name" value="PspC"/>
    <property type="match status" value="1"/>
</dbReference>
<evidence type="ECO:0000256" key="3">
    <source>
        <dbReference type="ARBA" id="ARBA00022692"/>
    </source>
</evidence>
<dbReference type="Proteomes" id="UP000596004">
    <property type="component" value="Chromosome"/>
</dbReference>
<evidence type="ECO:0000256" key="2">
    <source>
        <dbReference type="ARBA" id="ARBA00022475"/>
    </source>
</evidence>
<keyword evidence="3 6" id="KW-0812">Transmembrane</keyword>
<evidence type="ECO:0000256" key="5">
    <source>
        <dbReference type="ARBA" id="ARBA00023136"/>
    </source>
</evidence>
<protein>
    <submittedName>
        <fullName evidence="8">PspC domain-containing protein</fullName>
    </submittedName>
</protein>
<dbReference type="AlphaFoldDB" id="A0A7T9DK29"/>
<sequence length="64" mass="7042">MAKPIKRLYRSSTDKVLGGVCGGIAEYLGVDPVVIRLIWVVASLFWGIGIIAYILAWIIIPARK</sequence>
<accession>A0A7T9DK29</accession>
<keyword evidence="5 6" id="KW-0472">Membrane</keyword>
<keyword evidence="2" id="KW-1003">Cell membrane</keyword>
<feature type="transmembrane region" description="Helical" evidence="6">
    <location>
        <begin position="37"/>
        <end position="60"/>
    </location>
</feature>
<reference evidence="8" key="1">
    <citation type="submission" date="2020-11" db="EMBL/GenBank/DDBJ databases">
        <title>Connecting structure to function with the recovery of over 1000 high-quality activated sludge metagenome-assembled genomes encoding full-length rRNA genes using long-read sequencing.</title>
        <authorList>
            <person name="Singleton C.M."/>
            <person name="Petriglieri F."/>
            <person name="Kristensen J.M."/>
            <person name="Kirkegaard R.H."/>
            <person name="Michaelsen T.Y."/>
            <person name="Andersen M.H."/>
            <person name="Karst S.M."/>
            <person name="Dueholm M.S."/>
            <person name="Nielsen P.H."/>
            <person name="Albertsen M."/>
        </authorList>
    </citation>
    <scope>NUCLEOTIDE SEQUENCE</scope>
    <source>
        <strain evidence="8">Fred_18-Q3-R57-64_BAT3C.431</strain>
    </source>
</reference>
<dbReference type="PANTHER" id="PTHR33885">
    <property type="entry name" value="PHAGE SHOCK PROTEIN C"/>
    <property type="match status" value="1"/>
</dbReference>
<evidence type="ECO:0000256" key="4">
    <source>
        <dbReference type="ARBA" id="ARBA00022989"/>
    </source>
</evidence>
<evidence type="ECO:0000259" key="7">
    <source>
        <dbReference type="Pfam" id="PF04024"/>
    </source>
</evidence>
<dbReference type="EMBL" id="CP064981">
    <property type="protein sequence ID" value="QQR92789.1"/>
    <property type="molecule type" value="Genomic_DNA"/>
</dbReference>
<evidence type="ECO:0000256" key="6">
    <source>
        <dbReference type="SAM" id="Phobius"/>
    </source>
</evidence>
<evidence type="ECO:0000256" key="1">
    <source>
        <dbReference type="ARBA" id="ARBA00004162"/>
    </source>
</evidence>
<gene>
    <name evidence="8" type="ORF">IPJ89_00910</name>
</gene>